<dbReference type="PANTHER" id="PTHR46033:SF8">
    <property type="entry name" value="PROTEIN MAINTENANCE OF MERISTEMS-LIKE"/>
    <property type="match status" value="1"/>
</dbReference>
<feature type="domain" description="Aminotransferase-like plant mobile" evidence="1">
    <location>
        <begin position="127"/>
        <end position="230"/>
    </location>
</feature>
<dbReference type="InterPro" id="IPR044824">
    <property type="entry name" value="MAIN-like"/>
</dbReference>
<name>A0ABU6QKR1_9FABA</name>
<dbReference type="EMBL" id="JASCZI010000497">
    <property type="protein sequence ID" value="MED6112107.1"/>
    <property type="molecule type" value="Genomic_DNA"/>
</dbReference>
<evidence type="ECO:0000259" key="1">
    <source>
        <dbReference type="Pfam" id="PF10536"/>
    </source>
</evidence>
<dbReference type="InterPro" id="IPR019557">
    <property type="entry name" value="AminoTfrase-like_pln_mobile"/>
</dbReference>
<dbReference type="PANTHER" id="PTHR46033">
    <property type="entry name" value="PROTEIN MAIN-LIKE 2"/>
    <property type="match status" value="1"/>
</dbReference>
<dbReference type="Pfam" id="PF10536">
    <property type="entry name" value="PMD"/>
    <property type="match status" value="1"/>
</dbReference>
<keyword evidence="3" id="KW-1185">Reference proteome</keyword>
<accession>A0ABU6QKR1</accession>
<organism evidence="2 3">
    <name type="scientific">Stylosanthes scabra</name>
    <dbReference type="NCBI Taxonomy" id="79078"/>
    <lineage>
        <taxon>Eukaryota</taxon>
        <taxon>Viridiplantae</taxon>
        <taxon>Streptophyta</taxon>
        <taxon>Embryophyta</taxon>
        <taxon>Tracheophyta</taxon>
        <taxon>Spermatophyta</taxon>
        <taxon>Magnoliopsida</taxon>
        <taxon>eudicotyledons</taxon>
        <taxon>Gunneridae</taxon>
        <taxon>Pentapetalae</taxon>
        <taxon>rosids</taxon>
        <taxon>fabids</taxon>
        <taxon>Fabales</taxon>
        <taxon>Fabaceae</taxon>
        <taxon>Papilionoideae</taxon>
        <taxon>50 kb inversion clade</taxon>
        <taxon>dalbergioids sensu lato</taxon>
        <taxon>Dalbergieae</taxon>
        <taxon>Pterocarpus clade</taxon>
        <taxon>Stylosanthes</taxon>
    </lineage>
</organism>
<comment type="caution">
    <text evidence="2">The sequence shown here is derived from an EMBL/GenBank/DDBJ whole genome shotgun (WGS) entry which is preliminary data.</text>
</comment>
<evidence type="ECO:0000313" key="3">
    <source>
        <dbReference type="Proteomes" id="UP001341840"/>
    </source>
</evidence>
<protein>
    <recommendedName>
        <fullName evidence="1">Aminotransferase-like plant mobile domain-containing protein</fullName>
    </recommendedName>
</protein>
<dbReference type="Proteomes" id="UP001341840">
    <property type="component" value="Unassembled WGS sequence"/>
</dbReference>
<gene>
    <name evidence="2" type="ORF">PIB30_058712</name>
</gene>
<proteinExistence type="predicted"/>
<reference evidence="2 3" key="1">
    <citation type="journal article" date="2023" name="Plants (Basel)">
        <title>Bridging the Gap: Combining Genomics and Transcriptomics Approaches to Understand Stylosanthes scabra, an Orphan Legume from the Brazilian Caatinga.</title>
        <authorList>
            <person name="Ferreira-Neto J.R.C."/>
            <person name="da Silva M.D."/>
            <person name="Binneck E."/>
            <person name="de Melo N.F."/>
            <person name="da Silva R.H."/>
            <person name="de Melo A.L.T.M."/>
            <person name="Pandolfi V."/>
            <person name="Bustamante F.O."/>
            <person name="Brasileiro-Vidal A.C."/>
            <person name="Benko-Iseppon A.M."/>
        </authorList>
    </citation>
    <scope>NUCLEOTIDE SEQUENCE [LARGE SCALE GENOMIC DNA]</scope>
    <source>
        <tissue evidence="2">Leaves</tissue>
    </source>
</reference>
<sequence length="247" mass="29011">MEQYRYLKRGYEDTLYRLDKVDHIAGRIANMVCYEGYTHSMKPSDDRIRELRRRARFEHVVVTLEWEHDWALVSALIESGCISGWQVHYERRSIQSMYLELLGSVLTEEDKQRDKRDVHLSWFQDTVCSTRVDLDVCGRLSWSSAVLVYLYQQMCRGVNFKQKNLGGCASLLLSWAYYRIHACRPHGNFDEMRFPLVERVRMWRMILNGVDHRGVEWMPYDDQAVQAIVPGEVAASHPSWALVCSLL</sequence>
<evidence type="ECO:0000313" key="2">
    <source>
        <dbReference type="EMBL" id="MED6112107.1"/>
    </source>
</evidence>